<protein>
    <recommendedName>
        <fullName evidence="7">Protein kinase domain-containing protein</fullName>
    </recommendedName>
</protein>
<evidence type="ECO:0000256" key="6">
    <source>
        <dbReference type="RuleBase" id="RU000304"/>
    </source>
</evidence>
<keyword evidence="3" id="KW-0418">Kinase</keyword>
<dbReference type="Pfam" id="PF00069">
    <property type="entry name" value="Pkinase"/>
    <property type="match status" value="1"/>
</dbReference>
<dbReference type="SMART" id="SM00220">
    <property type="entry name" value="S_TKc"/>
    <property type="match status" value="1"/>
</dbReference>
<dbReference type="InterPro" id="IPR052751">
    <property type="entry name" value="Plant_MAPKKK"/>
</dbReference>
<dbReference type="Proteomes" id="UP000593562">
    <property type="component" value="Unassembled WGS sequence"/>
</dbReference>
<evidence type="ECO:0000259" key="7">
    <source>
        <dbReference type="PROSITE" id="PS50011"/>
    </source>
</evidence>
<accession>A0A7J7C3R5</accession>
<gene>
    <name evidence="8" type="ORF">HS088_TW21G00723</name>
</gene>
<dbReference type="PROSITE" id="PS50011">
    <property type="entry name" value="PROTEIN_KINASE_DOM"/>
    <property type="match status" value="1"/>
</dbReference>
<name>A0A7J7C3R5_TRIWF</name>
<dbReference type="SUPFAM" id="SSF56112">
    <property type="entry name" value="Protein kinase-like (PK-like)"/>
    <property type="match status" value="1"/>
</dbReference>
<dbReference type="CDD" id="cd06606">
    <property type="entry name" value="STKc_MAPKKK"/>
    <property type="match status" value="1"/>
</dbReference>
<dbReference type="PROSITE" id="PS00107">
    <property type="entry name" value="PROTEIN_KINASE_ATP"/>
    <property type="match status" value="1"/>
</dbReference>
<evidence type="ECO:0000313" key="9">
    <source>
        <dbReference type="Proteomes" id="UP000593562"/>
    </source>
</evidence>
<evidence type="ECO:0000313" key="8">
    <source>
        <dbReference type="EMBL" id="KAF5728575.1"/>
    </source>
</evidence>
<organism evidence="8 9">
    <name type="scientific">Tripterygium wilfordii</name>
    <name type="common">Thunder God vine</name>
    <dbReference type="NCBI Taxonomy" id="458696"/>
    <lineage>
        <taxon>Eukaryota</taxon>
        <taxon>Viridiplantae</taxon>
        <taxon>Streptophyta</taxon>
        <taxon>Embryophyta</taxon>
        <taxon>Tracheophyta</taxon>
        <taxon>Spermatophyta</taxon>
        <taxon>Magnoliopsida</taxon>
        <taxon>eudicotyledons</taxon>
        <taxon>Gunneridae</taxon>
        <taxon>Pentapetalae</taxon>
        <taxon>rosids</taxon>
        <taxon>fabids</taxon>
        <taxon>Celastrales</taxon>
        <taxon>Celastraceae</taxon>
        <taxon>Tripterygium</taxon>
    </lineage>
</organism>
<dbReference type="AlphaFoldDB" id="A0A7J7C3R5"/>
<sequence length="390" mass="43010">MNWIRGKTIGRGSSATVSIATASRSGDVLAVKSAELSQSQFLNREQEILAGLSSPYVIAYKGCCITSENGTVLYNLCLEYAPGGSISDAVRKHGGCLREDMIRNYVHKILLGLDYLHGNRIVHCDIKGPNVLLTSDGVKIADLGCARHVDEVSGEDRSTVTPLAGTPAYMAPEVARGEQQGFPADIWALGCTVIEMATGRAPWVGVLDPVLALYRIGFSGDVPEIPTFLSEQAKDFLSKCLKREPKERWSASELLNHAFLVETESASEEMMSTFNMVTPTSVLDQQYWESEDELDTTWNPTQKRSSNSPMDRIKKLSELSSKIPNWSLDKTWVTVRNNGSKEADLCPNSQYHEDNLQLQNKDAIDENLGETDKFTTGIQSEMIYTGTDIE</sequence>
<keyword evidence="4 5" id="KW-0067">ATP-binding</keyword>
<evidence type="ECO:0000256" key="3">
    <source>
        <dbReference type="ARBA" id="ARBA00022777"/>
    </source>
</evidence>
<evidence type="ECO:0000256" key="2">
    <source>
        <dbReference type="ARBA" id="ARBA00022741"/>
    </source>
</evidence>
<dbReference type="InterPro" id="IPR000719">
    <property type="entry name" value="Prot_kinase_dom"/>
</dbReference>
<dbReference type="PROSITE" id="PS00108">
    <property type="entry name" value="PROTEIN_KINASE_ST"/>
    <property type="match status" value="1"/>
</dbReference>
<dbReference type="GO" id="GO:0004674">
    <property type="term" value="F:protein serine/threonine kinase activity"/>
    <property type="evidence" value="ECO:0007669"/>
    <property type="project" value="UniProtKB-KW"/>
</dbReference>
<keyword evidence="2 5" id="KW-0547">Nucleotide-binding</keyword>
<evidence type="ECO:0000256" key="5">
    <source>
        <dbReference type="PROSITE-ProRule" id="PRU10141"/>
    </source>
</evidence>
<keyword evidence="9" id="KW-1185">Reference proteome</keyword>
<dbReference type="InterPro" id="IPR017441">
    <property type="entry name" value="Protein_kinase_ATP_BS"/>
</dbReference>
<comment type="similarity">
    <text evidence="6">Belongs to the protein kinase superfamily.</text>
</comment>
<proteinExistence type="inferred from homology"/>
<reference evidence="8 9" key="1">
    <citation type="journal article" date="2020" name="Nat. Commun.">
        <title>Genome of Tripterygium wilfordii and identification of cytochrome P450 involved in triptolide biosynthesis.</title>
        <authorList>
            <person name="Tu L."/>
            <person name="Su P."/>
            <person name="Zhang Z."/>
            <person name="Gao L."/>
            <person name="Wang J."/>
            <person name="Hu T."/>
            <person name="Zhou J."/>
            <person name="Zhang Y."/>
            <person name="Zhao Y."/>
            <person name="Liu Y."/>
            <person name="Song Y."/>
            <person name="Tong Y."/>
            <person name="Lu Y."/>
            <person name="Yang J."/>
            <person name="Xu C."/>
            <person name="Jia M."/>
            <person name="Peters R.J."/>
            <person name="Huang L."/>
            <person name="Gao W."/>
        </authorList>
    </citation>
    <scope>NUCLEOTIDE SEQUENCE [LARGE SCALE GENOMIC DNA]</scope>
    <source>
        <strain evidence="9">cv. XIE 37</strain>
        <tissue evidence="8">Leaf</tissue>
    </source>
</reference>
<evidence type="ECO:0000256" key="4">
    <source>
        <dbReference type="ARBA" id="ARBA00022840"/>
    </source>
</evidence>
<dbReference type="PANTHER" id="PTHR48011">
    <property type="entry name" value="CCR4-NOT TRANSCRIPTIONAL COMPLEX SUBUNIT CAF120-RELATED"/>
    <property type="match status" value="1"/>
</dbReference>
<dbReference type="Gene3D" id="1.10.510.10">
    <property type="entry name" value="Transferase(Phosphotransferase) domain 1"/>
    <property type="match status" value="1"/>
</dbReference>
<keyword evidence="6" id="KW-0723">Serine/threonine-protein kinase</keyword>
<dbReference type="GO" id="GO:0007165">
    <property type="term" value="P:signal transduction"/>
    <property type="evidence" value="ECO:0007669"/>
    <property type="project" value="TreeGrafter"/>
</dbReference>
<dbReference type="GO" id="GO:0005524">
    <property type="term" value="F:ATP binding"/>
    <property type="evidence" value="ECO:0007669"/>
    <property type="project" value="UniProtKB-UniRule"/>
</dbReference>
<dbReference type="PANTHER" id="PTHR48011:SF6">
    <property type="entry name" value="PROTEIN KINASE DOMAIN-CONTAINING PROTEIN"/>
    <property type="match status" value="1"/>
</dbReference>
<dbReference type="InterPro" id="IPR008271">
    <property type="entry name" value="Ser/Thr_kinase_AS"/>
</dbReference>
<dbReference type="InParanoid" id="A0A7J7C3R5"/>
<dbReference type="InterPro" id="IPR011009">
    <property type="entry name" value="Kinase-like_dom_sf"/>
</dbReference>
<evidence type="ECO:0000256" key="1">
    <source>
        <dbReference type="ARBA" id="ARBA00022679"/>
    </source>
</evidence>
<feature type="binding site" evidence="5">
    <location>
        <position position="32"/>
    </location>
    <ligand>
        <name>ATP</name>
        <dbReference type="ChEBI" id="CHEBI:30616"/>
    </ligand>
</feature>
<keyword evidence="1" id="KW-0808">Transferase</keyword>
<dbReference type="FunCoup" id="A0A7J7C3R5">
    <property type="interactions" value="448"/>
</dbReference>
<feature type="domain" description="Protein kinase" evidence="7">
    <location>
        <begin position="3"/>
        <end position="260"/>
    </location>
</feature>
<comment type="caution">
    <text evidence="8">The sequence shown here is derived from an EMBL/GenBank/DDBJ whole genome shotgun (WGS) entry which is preliminary data.</text>
</comment>
<dbReference type="EMBL" id="JAAARO010000021">
    <property type="protein sequence ID" value="KAF5728575.1"/>
    <property type="molecule type" value="Genomic_DNA"/>
</dbReference>